<proteinExistence type="predicted"/>
<dbReference type="PANTHER" id="PTHR43016">
    <property type="entry name" value="PRESEQUENCE PROTEASE"/>
    <property type="match status" value="1"/>
</dbReference>
<dbReference type="Gene3D" id="3.30.830.10">
    <property type="entry name" value="Metalloenzyme, LuxS/M16 peptidase-like"/>
    <property type="match status" value="1"/>
</dbReference>
<dbReference type="EMBL" id="CAJEWN010001057">
    <property type="protein sequence ID" value="CAD2193783.1"/>
    <property type="molecule type" value="Genomic_DNA"/>
</dbReference>
<sequence length="160" mass="18292">MESACKSGFLKLLPLYMDNLFSSALKASEFVTEVHHINDNGTNSGVIYAKWLANVKYGFNNGIDFKKLLYPNGSPYASITGGLLENLRNNCSIQKINNFHQKFYNFDNMLIVINGIIDHVTILRIMSEVENKHMPKITKNYVQPFINEVKNIKLTRMSQK</sequence>
<dbReference type="AlphaFoldDB" id="A0A6V7X3J4"/>
<comment type="caution">
    <text evidence="1">The sequence shown here is derived from an EMBL/GenBank/DDBJ whole genome shotgun (WGS) entry which is preliminary data.</text>
</comment>
<evidence type="ECO:0000313" key="1">
    <source>
        <dbReference type="EMBL" id="CAD2193783.1"/>
    </source>
</evidence>
<evidence type="ECO:0000313" key="2">
    <source>
        <dbReference type="Proteomes" id="UP000580250"/>
    </source>
</evidence>
<dbReference type="Proteomes" id="UP000580250">
    <property type="component" value="Unassembled WGS sequence"/>
</dbReference>
<reference evidence="1 2" key="1">
    <citation type="submission" date="2020-08" db="EMBL/GenBank/DDBJ databases">
        <authorList>
            <person name="Koutsovoulos G."/>
            <person name="Danchin GJ E."/>
        </authorList>
    </citation>
    <scope>NUCLEOTIDE SEQUENCE [LARGE SCALE GENOMIC DNA]</scope>
</reference>
<dbReference type="GO" id="GO:0046872">
    <property type="term" value="F:metal ion binding"/>
    <property type="evidence" value="ECO:0007669"/>
    <property type="project" value="InterPro"/>
</dbReference>
<dbReference type="InterPro" id="IPR011249">
    <property type="entry name" value="Metalloenz_LuxS/M16"/>
</dbReference>
<dbReference type="SUPFAM" id="SSF63411">
    <property type="entry name" value="LuxS/MPP-like metallohydrolase"/>
    <property type="match status" value="1"/>
</dbReference>
<gene>
    <name evidence="1" type="ORF">MENT_LOCUS46753</name>
</gene>
<organism evidence="1 2">
    <name type="scientific">Meloidogyne enterolobii</name>
    <name type="common">Root-knot nematode worm</name>
    <name type="synonym">Meloidogyne mayaguensis</name>
    <dbReference type="NCBI Taxonomy" id="390850"/>
    <lineage>
        <taxon>Eukaryota</taxon>
        <taxon>Metazoa</taxon>
        <taxon>Ecdysozoa</taxon>
        <taxon>Nematoda</taxon>
        <taxon>Chromadorea</taxon>
        <taxon>Rhabditida</taxon>
        <taxon>Tylenchina</taxon>
        <taxon>Tylenchomorpha</taxon>
        <taxon>Tylenchoidea</taxon>
        <taxon>Meloidogynidae</taxon>
        <taxon>Meloidogyninae</taxon>
        <taxon>Meloidogyne</taxon>
    </lineage>
</organism>
<protein>
    <submittedName>
        <fullName evidence="1">Uncharacterized protein</fullName>
    </submittedName>
</protein>
<dbReference type="PANTHER" id="PTHR43016:SF16">
    <property type="entry name" value="METALLOPROTEASE, PUTATIVE (AFU_ORTHOLOGUE AFUA_4G07610)-RELATED"/>
    <property type="match status" value="1"/>
</dbReference>
<dbReference type="OrthoDB" id="5809639at2759"/>
<accession>A0A6V7X3J4</accession>
<name>A0A6V7X3J4_MELEN</name>